<dbReference type="Gene3D" id="3.50.50.60">
    <property type="entry name" value="FAD/NAD(P)-binding domain"/>
    <property type="match status" value="1"/>
</dbReference>
<proteinExistence type="inferred from homology"/>
<dbReference type="EMBL" id="JAQQWP010000007">
    <property type="protein sequence ID" value="KAK8109524.1"/>
    <property type="molecule type" value="Genomic_DNA"/>
</dbReference>
<dbReference type="PANTHER" id="PTHR46720:SF3">
    <property type="entry name" value="FAD-BINDING DOMAIN-CONTAINING PROTEIN-RELATED"/>
    <property type="match status" value="1"/>
</dbReference>
<protein>
    <recommendedName>
        <fullName evidence="7">FAD-binding domain-containing protein</fullName>
    </recommendedName>
</protein>
<dbReference type="AlphaFoldDB" id="A0AAW0QSS3"/>
<gene>
    <name evidence="5" type="ORF">PG999_007661</name>
</gene>
<comment type="caution">
    <text evidence="5">The sequence shown here is derived from an EMBL/GenBank/DDBJ whole genome shotgun (WGS) entry which is preliminary data.</text>
</comment>
<keyword evidence="2" id="KW-0285">Flavoprotein</keyword>
<dbReference type="InterPro" id="IPR051104">
    <property type="entry name" value="FAD_monoxygenase"/>
</dbReference>
<evidence type="ECO:0000256" key="4">
    <source>
        <dbReference type="ARBA" id="ARBA00023002"/>
    </source>
</evidence>
<evidence type="ECO:0000256" key="3">
    <source>
        <dbReference type="ARBA" id="ARBA00022827"/>
    </source>
</evidence>
<accession>A0AAW0QSS3</accession>
<dbReference type="PANTHER" id="PTHR46720">
    <property type="entry name" value="HYDROXYLASE, PUTATIVE (AFU_ORTHOLOGUE AFUA_3G01460)-RELATED"/>
    <property type="match status" value="1"/>
</dbReference>
<name>A0AAW0QSS3_9PEZI</name>
<dbReference type="Proteomes" id="UP001392437">
    <property type="component" value="Unassembled WGS sequence"/>
</dbReference>
<dbReference type="SUPFAM" id="SSF51905">
    <property type="entry name" value="FAD/NAD(P)-binding domain"/>
    <property type="match status" value="1"/>
</dbReference>
<sequence>MAATAAATYNATLPQRKIYQSAPDGAAAKTPISLMPSSSAKPLLCHAIKTLQNRQRRPPLPLRLALPGSVRLRQHVGPRLIHVLNVARAARRHYRGRPRRRRPPARPPALPHIAAELYDARPQFRDEGPALDLSEAHQEVLRAIDPGLDACLDRAGAVYSSVALCVGTATTPHRAVDVSGLPIPGRRTVGRQALLDEMLVDVPPYQLHTNTPIVAVSAAAETDVGGGAAYLEFVDGTRRRYDVVIGADGTHSLARAYAISGQGSGATGPDEDPAHKPVPAGSWTIPLEVPLARAQQAMGGAAYLDPQNPCRAGWIGDGIFMQHDFVNHGRDVQISLSAMLPPPSSTNGRTGSSHPSAAAGPSWAKLFTTEEFEATFAQNRSPACRGMVKLVQSVYTIQIAGIVQMQPVATPRYHRGRVGVLGGAAHAAGPYDGAAAGLALEQALVLGTLLGHSASSGVGLRGFTPGGRDVEASLPYYALQAYDAVCRPRADLVVRAAADVADTLLGRGGGGLDPAGIAERLRHRWPAVHQLHVAGLQNAALDTMERFIAEDSKW</sequence>
<evidence type="ECO:0000313" key="5">
    <source>
        <dbReference type="EMBL" id="KAK8109524.1"/>
    </source>
</evidence>
<reference evidence="5 6" key="1">
    <citation type="submission" date="2023-01" db="EMBL/GenBank/DDBJ databases">
        <title>Analysis of 21 Apiospora genomes using comparative genomics revels a genus with tremendous synthesis potential of carbohydrate active enzymes and secondary metabolites.</title>
        <authorList>
            <person name="Sorensen T."/>
        </authorList>
    </citation>
    <scope>NUCLEOTIDE SEQUENCE [LARGE SCALE GENOMIC DNA]</scope>
    <source>
        <strain evidence="5 6">CBS 117206</strain>
    </source>
</reference>
<evidence type="ECO:0000256" key="2">
    <source>
        <dbReference type="ARBA" id="ARBA00022630"/>
    </source>
</evidence>
<comment type="similarity">
    <text evidence="1">Belongs to the paxM FAD-dependent monooxygenase family.</text>
</comment>
<keyword evidence="3" id="KW-0274">FAD</keyword>
<dbReference type="GO" id="GO:0044550">
    <property type="term" value="P:secondary metabolite biosynthetic process"/>
    <property type="evidence" value="ECO:0007669"/>
    <property type="project" value="TreeGrafter"/>
</dbReference>
<keyword evidence="6" id="KW-1185">Reference proteome</keyword>
<organism evidence="5 6">
    <name type="scientific">Apiospora kogelbergensis</name>
    <dbReference type="NCBI Taxonomy" id="1337665"/>
    <lineage>
        <taxon>Eukaryota</taxon>
        <taxon>Fungi</taxon>
        <taxon>Dikarya</taxon>
        <taxon>Ascomycota</taxon>
        <taxon>Pezizomycotina</taxon>
        <taxon>Sordariomycetes</taxon>
        <taxon>Xylariomycetidae</taxon>
        <taxon>Amphisphaeriales</taxon>
        <taxon>Apiosporaceae</taxon>
        <taxon>Apiospora</taxon>
    </lineage>
</organism>
<evidence type="ECO:0000313" key="6">
    <source>
        <dbReference type="Proteomes" id="UP001392437"/>
    </source>
</evidence>
<dbReference type="GO" id="GO:0016491">
    <property type="term" value="F:oxidoreductase activity"/>
    <property type="evidence" value="ECO:0007669"/>
    <property type="project" value="UniProtKB-KW"/>
</dbReference>
<evidence type="ECO:0000256" key="1">
    <source>
        <dbReference type="ARBA" id="ARBA00007992"/>
    </source>
</evidence>
<keyword evidence="4" id="KW-0560">Oxidoreductase</keyword>
<dbReference type="InterPro" id="IPR036188">
    <property type="entry name" value="FAD/NAD-bd_sf"/>
</dbReference>
<evidence type="ECO:0008006" key="7">
    <source>
        <dbReference type="Google" id="ProtNLM"/>
    </source>
</evidence>